<name>A0ABQ9XJM6_9EUKA</name>
<evidence type="ECO:0000256" key="3">
    <source>
        <dbReference type="PROSITE-ProRule" id="PRU00283"/>
    </source>
</evidence>
<dbReference type="CDD" id="cd00106">
    <property type="entry name" value="KISc"/>
    <property type="match status" value="1"/>
</dbReference>
<evidence type="ECO:0000259" key="7">
    <source>
        <dbReference type="PROSITE" id="PS50067"/>
    </source>
</evidence>
<keyword evidence="3 4" id="KW-0505">Motor protein</keyword>
<feature type="compositionally biased region" description="Low complexity" evidence="6">
    <location>
        <begin position="770"/>
        <end position="779"/>
    </location>
</feature>
<dbReference type="InterPro" id="IPR036961">
    <property type="entry name" value="Kinesin_motor_dom_sf"/>
</dbReference>
<feature type="region of interest" description="Disordered" evidence="6">
    <location>
        <begin position="686"/>
        <end position="868"/>
    </location>
</feature>
<dbReference type="PANTHER" id="PTHR47968">
    <property type="entry name" value="CENTROMERE PROTEIN E"/>
    <property type="match status" value="1"/>
</dbReference>
<feature type="coiled-coil region" evidence="5">
    <location>
        <begin position="341"/>
        <end position="368"/>
    </location>
</feature>
<feature type="domain" description="Kinesin motor" evidence="7">
    <location>
        <begin position="6"/>
        <end position="332"/>
    </location>
</feature>
<dbReference type="SMART" id="SM00129">
    <property type="entry name" value="KISc"/>
    <property type="match status" value="1"/>
</dbReference>
<gene>
    <name evidence="8" type="ORF">BLNAU_13486</name>
</gene>
<feature type="compositionally biased region" description="Low complexity" evidence="6">
    <location>
        <begin position="706"/>
        <end position="715"/>
    </location>
</feature>
<proteinExistence type="inferred from homology"/>
<feature type="compositionally biased region" description="Basic and acidic residues" evidence="6">
    <location>
        <begin position="807"/>
        <end position="821"/>
    </location>
</feature>
<sequence>MSRTQRIQTYLRVRPIPNPTPNMELSPIDKTITFTLPRSEKQNAERKKKTFTFDEVFDPQIKQDEVFERIGRKLVMNVLDGFNSTLFAYGQTGSGKTFSVVGGIEDWEQDNGLIPRCLHALYQEMDNRPDFVWSVQISYLEIYEGSGIDLLSQEETKPKVQLFKTEGGQTVIKGLNHYRADTYTKSLQLLMYGEANRVFASTAMNATSSRSHCVFSVTLLATRPGTDLTRKSKMTLVDLAGSERVSKTHATGQQLKEAMYINVSLHLLEHCINAIADNADHVPFRSTLITRLLEDSFGGSCLTSMLANVSIDQNNIWESLGTCQFAKRVSRIQNKASINEEVDIRSQNHRLKVEIRQLKEELAFYTSSSSGRGPITQSEIERVRKLIQQYVKGEVDELKIDESVIVKQYLIEFRNLVRSGNPNGSFTSPDTSTAQKQAQDPNKKAEEIAELQDRLREIQAQYDQSQVEIEQLVRMIRDSRPTQGDAWTQTGAVTGGVTKSARTAEELSKLGLSESKAKADQTLRQKTPPTAPSPSDFSLLIGTTIQMPGSFENKQTALDWFRSNHQLMKSMEANAEKVKAKVVLAKETGQRLASLKGTLFQLRETVERLRVEKAMQGIDDNQTDDRTVQEEARKVAEFNEVMNEVQTLYTQLNTLRDELGTLKVLQETTKTRIENDFERYWQIGQRSRERRREAGLGETHSSAALSETSSTPTKTRSTRGDSPRRVPLIPPAQTGTTPQKAKPIISSSQTQSQAAAQLARHNSHSDTHFTTSSPSSPNRTRPERSVPTLARSSTPTHSHSHSSLPSDRAHSQPQKSERRDSVPSSPAQSSTPRRSSTPTNKRTSLSEETQSSIQDFWNTLNRVKSKKS</sequence>
<dbReference type="InterPro" id="IPR056524">
    <property type="entry name" value="KIF6/9_C"/>
</dbReference>
<protein>
    <recommendedName>
        <fullName evidence="4">Kinesin-like protein</fullName>
    </recommendedName>
</protein>
<keyword evidence="1 3" id="KW-0547">Nucleotide-binding</keyword>
<reference evidence="8 9" key="1">
    <citation type="journal article" date="2022" name="bioRxiv">
        <title>Genomics of Preaxostyla Flagellates Illuminates Evolutionary Transitions and the Path Towards Mitochondrial Loss.</title>
        <authorList>
            <person name="Novak L.V.F."/>
            <person name="Treitli S.C."/>
            <person name="Pyrih J."/>
            <person name="Halakuc P."/>
            <person name="Pipaliya S.V."/>
            <person name="Vacek V."/>
            <person name="Brzon O."/>
            <person name="Soukal P."/>
            <person name="Eme L."/>
            <person name="Dacks J.B."/>
            <person name="Karnkowska A."/>
            <person name="Elias M."/>
            <person name="Hampl V."/>
        </authorList>
    </citation>
    <scope>NUCLEOTIDE SEQUENCE [LARGE SCALE GENOMIC DNA]</scope>
    <source>
        <strain evidence="8">NAU3</strain>
        <tissue evidence="8">Gut</tissue>
    </source>
</reference>
<dbReference type="Gene3D" id="3.40.850.10">
    <property type="entry name" value="Kinesin motor domain"/>
    <property type="match status" value="1"/>
</dbReference>
<organism evidence="8 9">
    <name type="scientific">Blattamonas nauphoetae</name>
    <dbReference type="NCBI Taxonomy" id="2049346"/>
    <lineage>
        <taxon>Eukaryota</taxon>
        <taxon>Metamonada</taxon>
        <taxon>Preaxostyla</taxon>
        <taxon>Oxymonadida</taxon>
        <taxon>Blattamonas</taxon>
    </lineage>
</organism>
<dbReference type="PROSITE" id="PS00411">
    <property type="entry name" value="KINESIN_MOTOR_1"/>
    <property type="match status" value="1"/>
</dbReference>
<evidence type="ECO:0000256" key="2">
    <source>
        <dbReference type="ARBA" id="ARBA00022840"/>
    </source>
</evidence>
<dbReference type="Proteomes" id="UP001281761">
    <property type="component" value="Unassembled WGS sequence"/>
</dbReference>
<feature type="compositionally biased region" description="Polar residues" evidence="6">
    <location>
        <begin position="524"/>
        <end position="536"/>
    </location>
</feature>
<dbReference type="PANTHER" id="PTHR47968:SF67">
    <property type="entry name" value="KINESIN MOTOR DOMAIN-CONTAINING PROTEIN"/>
    <property type="match status" value="1"/>
</dbReference>
<feature type="coiled-coil region" evidence="5">
    <location>
        <begin position="448"/>
        <end position="475"/>
    </location>
</feature>
<feature type="region of interest" description="Disordered" evidence="6">
    <location>
        <begin position="509"/>
        <end position="536"/>
    </location>
</feature>
<feature type="compositionally biased region" description="Low complexity" evidence="6">
    <location>
        <begin position="746"/>
        <end position="759"/>
    </location>
</feature>
<dbReference type="PRINTS" id="PR00380">
    <property type="entry name" value="KINESINHEAVY"/>
</dbReference>
<evidence type="ECO:0000256" key="4">
    <source>
        <dbReference type="RuleBase" id="RU000394"/>
    </source>
</evidence>
<feature type="compositionally biased region" description="Polar residues" evidence="6">
    <location>
        <begin position="420"/>
        <end position="440"/>
    </location>
</feature>
<dbReference type="InterPro" id="IPR001752">
    <property type="entry name" value="Kinesin_motor_dom"/>
</dbReference>
<evidence type="ECO:0000313" key="8">
    <source>
        <dbReference type="EMBL" id="KAK2951602.1"/>
    </source>
</evidence>
<feature type="compositionally biased region" description="Low complexity" evidence="6">
    <location>
        <begin position="792"/>
        <end position="806"/>
    </location>
</feature>
<dbReference type="Pfam" id="PF00225">
    <property type="entry name" value="Kinesin"/>
    <property type="match status" value="1"/>
</dbReference>
<dbReference type="PROSITE" id="PS50067">
    <property type="entry name" value="KINESIN_MOTOR_2"/>
    <property type="match status" value="1"/>
</dbReference>
<comment type="caution">
    <text evidence="8">The sequence shown here is derived from an EMBL/GenBank/DDBJ whole genome shotgun (WGS) entry which is preliminary data.</text>
</comment>
<keyword evidence="4" id="KW-0493">Microtubule</keyword>
<feature type="binding site" evidence="3">
    <location>
        <begin position="90"/>
        <end position="97"/>
    </location>
    <ligand>
        <name>ATP</name>
        <dbReference type="ChEBI" id="CHEBI:30616"/>
    </ligand>
</feature>
<dbReference type="InterPro" id="IPR027417">
    <property type="entry name" value="P-loop_NTPase"/>
</dbReference>
<dbReference type="Pfam" id="PF23735">
    <property type="entry name" value="KIF9"/>
    <property type="match status" value="1"/>
</dbReference>
<feature type="compositionally biased region" description="Polar residues" evidence="6">
    <location>
        <begin position="846"/>
        <end position="862"/>
    </location>
</feature>
<feature type="compositionally biased region" description="Basic and acidic residues" evidence="6">
    <location>
        <begin position="686"/>
        <end position="695"/>
    </location>
</feature>
<keyword evidence="9" id="KW-1185">Reference proteome</keyword>
<feature type="compositionally biased region" description="Low complexity" evidence="6">
    <location>
        <begin position="823"/>
        <end position="843"/>
    </location>
</feature>
<dbReference type="SUPFAM" id="SSF52540">
    <property type="entry name" value="P-loop containing nucleoside triphosphate hydrolases"/>
    <property type="match status" value="1"/>
</dbReference>
<evidence type="ECO:0000256" key="1">
    <source>
        <dbReference type="ARBA" id="ARBA00022741"/>
    </source>
</evidence>
<feature type="region of interest" description="Disordered" evidence="6">
    <location>
        <begin position="420"/>
        <end position="445"/>
    </location>
</feature>
<dbReference type="EMBL" id="JARBJD010000116">
    <property type="protein sequence ID" value="KAK2951602.1"/>
    <property type="molecule type" value="Genomic_DNA"/>
</dbReference>
<accession>A0ABQ9XJM6</accession>
<dbReference type="InterPro" id="IPR027640">
    <property type="entry name" value="Kinesin-like_fam"/>
</dbReference>
<evidence type="ECO:0000256" key="5">
    <source>
        <dbReference type="SAM" id="Coils"/>
    </source>
</evidence>
<evidence type="ECO:0000256" key="6">
    <source>
        <dbReference type="SAM" id="MobiDB-lite"/>
    </source>
</evidence>
<keyword evidence="5" id="KW-0175">Coiled coil</keyword>
<keyword evidence="2 3" id="KW-0067">ATP-binding</keyword>
<comment type="similarity">
    <text evidence="3 4">Belongs to the TRAFAC class myosin-kinesin ATPase superfamily. Kinesin family.</text>
</comment>
<evidence type="ECO:0000313" key="9">
    <source>
        <dbReference type="Proteomes" id="UP001281761"/>
    </source>
</evidence>
<feature type="coiled-coil region" evidence="5">
    <location>
        <begin position="568"/>
        <end position="612"/>
    </location>
</feature>
<dbReference type="InterPro" id="IPR019821">
    <property type="entry name" value="Kinesin_motor_CS"/>
</dbReference>